<feature type="domain" description="HTH cro/C1-type" evidence="1">
    <location>
        <begin position="10"/>
        <end position="59"/>
    </location>
</feature>
<evidence type="ECO:0000313" key="3">
    <source>
        <dbReference type="Proteomes" id="UP000526233"/>
    </source>
</evidence>
<dbReference type="InterPro" id="IPR001387">
    <property type="entry name" value="Cro/C1-type_HTH"/>
</dbReference>
<dbReference type="AlphaFoldDB" id="A0A7Y3T8U7"/>
<accession>A0A7Y3T8U7</accession>
<dbReference type="InterPro" id="IPR010982">
    <property type="entry name" value="Lambda_DNA-bd_dom_sf"/>
</dbReference>
<sequence>MNGLQGRLGRVALGWSVLELADAASVSTQTIVRLERGEELRPATLQRIRNVLENAGIVFISEDNDGSFGILIRRSSLT</sequence>
<dbReference type="OrthoDB" id="9796370at2"/>
<name>A0A7Y3T8U7_9HYPH</name>
<dbReference type="SUPFAM" id="SSF47413">
    <property type="entry name" value="lambda repressor-like DNA-binding domains"/>
    <property type="match status" value="1"/>
</dbReference>
<dbReference type="CDD" id="cd00093">
    <property type="entry name" value="HTH_XRE"/>
    <property type="match status" value="1"/>
</dbReference>
<gene>
    <name evidence="2" type="ORF">EHE22_22775</name>
</gene>
<dbReference type="GO" id="GO:0003677">
    <property type="term" value="F:DNA binding"/>
    <property type="evidence" value="ECO:0007669"/>
    <property type="project" value="InterPro"/>
</dbReference>
<evidence type="ECO:0000259" key="1">
    <source>
        <dbReference type="PROSITE" id="PS50943"/>
    </source>
</evidence>
<dbReference type="Gene3D" id="1.10.260.40">
    <property type="entry name" value="lambda repressor-like DNA-binding domains"/>
    <property type="match status" value="1"/>
</dbReference>
<reference evidence="2 3" key="1">
    <citation type="submission" date="2018-11" db="EMBL/GenBank/DDBJ databases">
        <title>Genome sequencing and analysis.</title>
        <authorList>
            <person name="Huang Y.-T."/>
        </authorList>
    </citation>
    <scope>NUCLEOTIDE SEQUENCE [LARGE SCALE GENOMIC DNA]</scope>
    <source>
        <strain evidence="2 3">SHIN</strain>
    </source>
</reference>
<protein>
    <submittedName>
        <fullName evidence="2">XRE family transcriptional regulator</fullName>
    </submittedName>
</protein>
<proteinExistence type="predicted"/>
<dbReference type="Proteomes" id="UP000526233">
    <property type="component" value="Unassembled WGS sequence"/>
</dbReference>
<comment type="caution">
    <text evidence="2">The sequence shown here is derived from an EMBL/GenBank/DDBJ whole genome shotgun (WGS) entry which is preliminary data.</text>
</comment>
<organism evidence="2 3">
    <name type="scientific">Brucella pseudogrignonensis</name>
    <dbReference type="NCBI Taxonomy" id="419475"/>
    <lineage>
        <taxon>Bacteria</taxon>
        <taxon>Pseudomonadati</taxon>
        <taxon>Pseudomonadota</taxon>
        <taxon>Alphaproteobacteria</taxon>
        <taxon>Hyphomicrobiales</taxon>
        <taxon>Brucellaceae</taxon>
        <taxon>Brucella/Ochrobactrum group</taxon>
        <taxon>Brucella</taxon>
    </lineage>
</organism>
<dbReference type="EMBL" id="PKQI01000004">
    <property type="protein sequence ID" value="NNV23226.1"/>
    <property type="molecule type" value="Genomic_DNA"/>
</dbReference>
<dbReference type="KEGG" id="ops:A8A54_20940"/>
<dbReference type="PROSITE" id="PS50943">
    <property type="entry name" value="HTH_CROC1"/>
    <property type="match status" value="1"/>
</dbReference>
<dbReference type="Pfam" id="PF01381">
    <property type="entry name" value="HTH_3"/>
    <property type="match status" value="1"/>
</dbReference>
<evidence type="ECO:0000313" key="2">
    <source>
        <dbReference type="EMBL" id="NNV23226.1"/>
    </source>
</evidence>